<dbReference type="PANTHER" id="PTHR28006:SF1">
    <property type="entry name" value="MONOPOLIN COMPLEX SUBUNIT CSM1"/>
    <property type="match status" value="1"/>
</dbReference>
<sequence>MKGIADLLDSDMEDSTSLIDEDSILSSASDATPKASQAKRGKKRQRVTMPPKAKSKNQKPAPSQNKKAPPKQIAGVKRKATEDHVDPDPTENANETLDNTVGEEAAPPLPKTKKRARPAAKPKTTKKAVASQETEDDPVEVEEASIQARSKHAATKTAKPPSKTASKALAAAKSKAPQQFRSIVSQPQAQEEDETEALVEPLSPPKPRVIARNTSRTREDPPFRRRAGSASDTERGDPNLRRKLGDITRKFENVDLKYRNLKEVGVNEANANMEKLRKQCDATMQASNDLIASLKKELATQAPLAQEARKLKKQMQNQQEEMSKMSVTAGDLSSSLTAAQNEIKVLQAKLAAARSSSVEYSKTPGSAINNTGPRSVTMGNVEAAKAAESAQMKLDLYSDLTGLVVLNVKKTEEGDAYECIQTGQNGTLHFRLYVDQETARTTSFEETEYLYTPLLDADRDHEMMKLMPSYLTEEITFARLNASRFYGRVVDTLTKKRVEE</sequence>
<keyword evidence="5" id="KW-1185">Reference proteome</keyword>
<feature type="compositionally biased region" description="Basic and acidic residues" evidence="2">
    <location>
        <begin position="232"/>
        <end position="241"/>
    </location>
</feature>
<dbReference type="GO" id="GO:0034506">
    <property type="term" value="C:chromosome, centromeric core domain"/>
    <property type="evidence" value="ECO:0007669"/>
    <property type="project" value="TreeGrafter"/>
</dbReference>
<dbReference type="GO" id="GO:0045144">
    <property type="term" value="P:meiotic sister chromatid segregation"/>
    <property type="evidence" value="ECO:0007669"/>
    <property type="project" value="TreeGrafter"/>
</dbReference>
<evidence type="ECO:0000256" key="1">
    <source>
        <dbReference type="SAM" id="Coils"/>
    </source>
</evidence>
<name>A0AA38X4X5_9EURO</name>
<dbReference type="InterPro" id="IPR038608">
    <property type="entry name" value="Csm1/Pcs1_C_sf"/>
</dbReference>
<dbReference type="InterPro" id="IPR020981">
    <property type="entry name" value="Csm1/Pcs1_C"/>
</dbReference>
<dbReference type="EMBL" id="JAPDRK010000013">
    <property type="protein sequence ID" value="KAJ9606912.1"/>
    <property type="molecule type" value="Genomic_DNA"/>
</dbReference>
<gene>
    <name evidence="4" type="ORF">H2200_008923</name>
</gene>
<feature type="compositionally biased region" description="Acidic residues" evidence="2">
    <location>
        <begin position="133"/>
        <end position="143"/>
    </location>
</feature>
<dbReference type="Pfam" id="PF12539">
    <property type="entry name" value="Csm1"/>
    <property type="match status" value="1"/>
</dbReference>
<feature type="coiled-coil region" evidence="1">
    <location>
        <begin position="266"/>
        <end position="356"/>
    </location>
</feature>
<protein>
    <recommendedName>
        <fullName evidence="3">Monopolin complex subunit Csm1/Pcs1 C-terminal domain-containing protein</fullName>
    </recommendedName>
</protein>
<dbReference type="AlphaFoldDB" id="A0AA38X4X5"/>
<dbReference type="PANTHER" id="PTHR28006">
    <property type="entry name" value="MONOPOLIN COMPLEX SUBUNIT CSM1"/>
    <property type="match status" value="1"/>
</dbReference>
<reference evidence="4" key="1">
    <citation type="submission" date="2022-10" db="EMBL/GenBank/DDBJ databases">
        <title>Culturing micro-colonial fungi from biological soil crusts in the Mojave desert and describing Neophaeococcomyces mojavensis, and introducing the new genera and species Taxawa tesnikishii.</title>
        <authorList>
            <person name="Kurbessoian T."/>
            <person name="Stajich J.E."/>
        </authorList>
    </citation>
    <scope>NUCLEOTIDE SEQUENCE</scope>
    <source>
        <strain evidence="4">TK_41</strain>
    </source>
</reference>
<evidence type="ECO:0000259" key="3">
    <source>
        <dbReference type="Pfam" id="PF12539"/>
    </source>
</evidence>
<dbReference type="FunFam" id="3.90.1150.80:FF:000001">
    <property type="entry name" value="Chromosome segregation protein (Pcs1)"/>
    <property type="match status" value="1"/>
</dbReference>
<keyword evidence="1" id="KW-0175">Coiled coil</keyword>
<feature type="compositionally biased region" description="Basic residues" evidence="2">
    <location>
        <begin position="111"/>
        <end position="126"/>
    </location>
</feature>
<feature type="compositionally biased region" description="Basic residues" evidence="2">
    <location>
        <begin position="37"/>
        <end position="46"/>
    </location>
</feature>
<feature type="compositionally biased region" description="Polar residues" evidence="2">
    <location>
        <begin position="179"/>
        <end position="189"/>
    </location>
</feature>
<dbReference type="InterPro" id="IPR040349">
    <property type="entry name" value="Csm1/Pcs1"/>
</dbReference>
<evidence type="ECO:0000313" key="5">
    <source>
        <dbReference type="Proteomes" id="UP001172673"/>
    </source>
</evidence>
<feature type="compositionally biased region" description="Low complexity" evidence="2">
    <location>
        <begin position="155"/>
        <end position="177"/>
    </location>
</feature>
<evidence type="ECO:0000313" key="4">
    <source>
        <dbReference type="EMBL" id="KAJ9606912.1"/>
    </source>
</evidence>
<dbReference type="GO" id="GO:0005730">
    <property type="term" value="C:nucleolus"/>
    <property type="evidence" value="ECO:0007669"/>
    <property type="project" value="TreeGrafter"/>
</dbReference>
<dbReference type="Gene3D" id="3.90.1150.80">
    <property type="match status" value="1"/>
</dbReference>
<feature type="compositionally biased region" description="Acidic residues" evidence="2">
    <location>
        <begin position="8"/>
        <end position="23"/>
    </location>
</feature>
<feature type="region of interest" description="Disordered" evidence="2">
    <location>
        <begin position="1"/>
        <end position="241"/>
    </location>
</feature>
<evidence type="ECO:0000256" key="2">
    <source>
        <dbReference type="SAM" id="MobiDB-lite"/>
    </source>
</evidence>
<dbReference type="Proteomes" id="UP001172673">
    <property type="component" value="Unassembled WGS sequence"/>
</dbReference>
<dbReference type="GO" id="GO:0051315">
    <property type="term" value="P:attachment of mitotic spindle microtubules to kinetochore"/>
    <property type="evidence" value="ECO:0007669"/>
    <property type="project" value="TreeGrafter"/>
</dbReference>
<accession>A0AA38X4X5</accession>
<organism evidence="4 5">
    <name type="scientific">Cladophialophora chaetospira</name>
    <dbReference type="NCBI Taxonomy" id="386627"/>
    <lineage>
        <taxon>Eukaryota</taxon>
        <taxon>Fungi</taxon>
        <taxon>Dikarya</taxon>
        <taxon>Ascomycota</taxon>
        <taxon>Pezizomycotina</taxon>
        <taxon>Eurotiomycetes</taxon>
        <taxon>Chaetothyriomycetidae</taxon>
        <taxon>Chaetothyriales</taxon>
        <taxon>Herpotrichiellaceae</taxon>
        <taxon>Cladophialophora</taxon>
    </lineage>
</organism>
<dbReference type="GO" id="GO:1990644">
    <property type="term" value="F:microtubule site clamp"/>
    <property type="evidence" value="ECO:0007669"/>
    <property type="project" value="TreeGrafter"/>
</dbReference>
<proteinExistence type="predicted"/>
<dbReference type="GO" id="GO:0072686">
    <property type="term" value="C:mitotic spindle"/>
    <property type="evidence" value="ECO:0007669"/>
    <property type="project" value="TreeGrafter"/>
</dbReference>
<dbReference type="CDD" id="cd23787">
    <property type="entry name" value="RWD_CSM1"/>
    <property type="match status" value="1"/>
</dbReference>
<dbReference type="GO" id="GO:0033551">
    <property type="term" value="C:monopolin complex"/>
    <property type="evidence" value="ECO:0007669"/>
    <property type="project" value="InterPro"/>
</dbReference>
<feature type="domain" description="Monopolin complex subunit Csm1/Pcs1 C-terminal" evidence="3">
    <location>
        <begin position="391"/>
        <end position="479"/>
    </location>
</feature>
<comment type="caution">
    <text evidence="4">The sequence shown here is derived from an EMBL/GenBank/DDBJ whole genome shotgun (WGS) entry which is preliminary data.</text>
</comment>